<organism evidence="3">
    <name type="scientific">Francisella tularensis subsp. holarctica</name>
    <dbReference type="NCBI Taxonomy" id="119857"/>
    <lineage>
        <taxon>Bacteria</taxon>
        <taxon>Pseudomonadati</taxon>
        <taxon>Pseudomonadota</taxon>
        <taxon>Gammaproteobacteria</taxon>
        <taxon>Thiotrichales</taxon>
        <taxon>Francisellaceae</taxon>
        <taxon>Francisella</taxon>
    </lineage>
</organism>
<dbReference type="InterPro" id="IPR011008">
    <property type="entry name" value="Dimeric_a/b-barrel"/>
</dbReference>
<accession>A0A0B3WJZ3</accession>
<protein>
    <submittedName>
        <fullName evidence="3">EbhA protein</fullName>
    </submittedName>
</protein>
<keyword evidence="1" id="KW-1133">Transmembrane helix</keyword>
<dbReference type="KEGG" id="ftz:CH68_1360"/>
<evidence type="ECO:0000313" key="2">
    <source>
        <dbReference type="EMBL" id="NDR88566.1"/>
    </source>
</evidence>
<evidence type="ECO:0000256" key="1">
    <source>
        <dbReference type="SAM" id="Phobius"/>
    </source>
</evidence>
<keyword evidence="1" id="KW-0472">Membrane</keyword>
<name>A0A0B3WJZ3_FRATU</name>
<reference evidence="3" key="2">
    <citation type="submission" date="2020-02" db="EMBL/GenBank/DDBJ databases">
        <title>Using affinity propagation clustering for identifying bacterial clades and subclades with whole-genome sequences of Francisella tularensis.</title>
        <authorList>
            <person name="Homeier-Bachmann T."/>
            <person name="Abdel-Glil M.Y."/>
            <person name="Hackbart A."/>
            <person name="Hotzel H."/>
            <person name="Tomaso H."/>
        </authorList>
    </citation>
    <scope>NUCLEOTIDE SEQUENCE</scope>
    <source>
        <strain evidence="3">15T0085</strain>
        <strain evidence="2">17T1429</strain>
    </source>
</reference>
<sequence>MFFKDIFLKIMIIFSVAIGFLFIFLNTSNAKEKNNSEPILEIVSFETAKNTTTEQVLQASDKVTQDLQGSNGFIKRTLTQNTNNPNQWVDIIEWQSIKDAHSSMDKAVADKDLQVFLKLMKNGSRVYQTKSEYLSIKSQTNNF</sequence>
<dbReference type="EMBL" id="JAAGKH010000012">
    <property type="protein sequence ID" value="NDR88566.1"/>
    <property type="molecule type" value="Genomic_DNA"/>
</dbReference>
<feature type="transmembrane region" description="Helical" evidence="1">
    <location>
        <begin position="6"/>
        <end position="25"/>
    </location>
</feature>
<keyword evidence="1" id="KW-0812">Transmembrane</keyword>
<dbReference type="OMA" id="DDAHTAM"/>
<dbReference type="SUPFAM" id="SSF54909">
    <property type="entry name" value="Dimeric alpha+beta barrel"/>
    <property type="match status" value="1"/>
</dbReference>
<comment type="caution">
    <text evidence="3">The sequence shown here is derived from an EMBL/GenBank/DDBJ whole genome shotgun (WGS) entry which is preliminary data.</text>
</comment>
<gene>
    <name evidence="3" type="ORF">FWI86_02835</name>
    <name evidence="2" type="ORF">FWJ04_02395</name>
</gene>
<evidence type="ECO:0000313" key="3">
    <source>
        <dbReference type="EMBL" id="NDS68043.1"/>
    </source>
</evidence>
<proteinExistence type="predicted"/>
<dbReference type="EMBL" id="JAAGJP010000012">
    <property type="protein sequence ID" value="NDS68043.1"/>
    <property type="molecule type" value="Genomic_DNA"/>
</dbReference>
<reference evidence="3" key="1">
    <citation type="submission" date="2019-08" db="EMBL/GenBank/DDBJ databases">
        <authorList>
            <person name="Busch A."/>
        </authorList>
    </citation>
    <scope>NUCLEOTIDE SEQUENCE</scope>
    <source>
        <strain evidence="3">15T0085</strain>
        <strain evidence="2">17T1429</strain>
    </source>
</reference>
<dbReference type="HOGENOM" id="CLU_1822504_0_0_6"/>
<dbReference type="KEGG" id="ftc:DA46_1518"/>
<dbReference type="KEGG" id="ftv:CH67_1629"/>
<dbReference type="Gene3D" id="3.30.70.100">
    <property type="match status" value="1"/>
</dbReference>
<dbReference type="AlphaFoldDB" id="A0A0B3WJZ3"/>
<dbReference type="RefSeq" id="WP_010030665.1">
    <property type="nucleotide sequence ID" value="NZ_AP023459.1"/>
</dbReference>